<reference evidence="2 3" key="1">
    <citation type="submission" date="2014-04" db="EMBL/GenBank/DDBJ databases">
        <title>Evolutionary Origins and Diversification of the Mycorrhizal Mutualists.</title>
        <authorList>
            <consortium name="DOE Joint Genome Institute"/>
            <consortium name="Mycorrhizal Genomics Consortium"/>
            <person name="Kohler A."/>
            <person name="Kuo A."/>
            <person name="Nagy L.G."/>
            <person name="Floudas D."/>
            <person name="Copeland A."/>
            <person name="Barry K.W."/>
            <person name="Cichocki N."/>
            <person name="Veneault-Fourrey C."/>
            <person name="LaButti K."/>
            <person name="Lindquist E.A."/>
            <person name="Lipzen A."/>
            <person name="Lundell T."/>
            <person name="Morin E."/>
            <person name="Murat C."/>
            <person name="Riley R."/>
            <person name="Ohm R."/>
            <person name="Sun H."/>
            <person name="Tunlid A."/>
            <person name="Henrissat B."/>
            <person name="Grigoriev I.V."/>
            <person name="Hibbett D.S."/>
            <person name="Martin F."/>
        </authorList>
    </citation>
    <scope>NUCLEOTIDE SEQUENCE [LARGE SCALE GENOMIC DNA]</scope>
    <source>
        <strain evidence="2 3">MD-312</strain>
    </source>
</reference>
<keyword evidence="3" id="KW-1185">Reference proteome</keyword>
<dbReference type="Pfam" id="PF14223">
    <property type="entry name" value="Retrotran_gag_2"/>
    <property type="match status" value="1"/>
</dbReference>
<organism evidence="2 3">
    <name type="scientific">Hydnomerulius pinastri MD-312</name>
    <dbReference type="NCBI Taxonomy" id="994086"/>
    <lineage>
        <taxon>Eukaryota</taxon>
        <taxon>Fungi</taxon>
        <taxon>Dikarya</taxon>
        <taxon>Basidiomycota</taxon>
        <taxon>Agaricomycotina</taxon>
        <taxon>Agaricomycetes</taxon>
        <taxon>Agaricomycetidae</taxon>
        <taxon>Boletales</taxon>
        <taxon>Boletales incertae sedis</taxon>
        <taxon>Leucogyrophana</taxon>
    </lineage>
</organism>
<evidence type="ECO:0000313" key="2">
    <source>
        <dbReference type="EMBL" id="KIJ59579.1"/>
    </source>
</evidence>
<protein>
    <recommendedName>
        <fullName evidence="4">DUF4219 domain-containing protein</fullName>
    </recommendedName>
</protein>
<evidence type="ECO:0000256" key="1">
    <source>
        <dbReference type="SAM" id="MobiDB-lite"/>
    </source>
</evidence>
<feature type="compositionally biased region" description="Polar residues" evidence="1">
    <location>
        <begin position="199"/>
        <end position="208"/>
    </location>
</feature>
<dbReference type="AlphaFoldDB" id="A0A0C9V2U1"/>
<dbReference type="OrthoDB" id="2741288at2759"/>
<accession>A0A0C9V2U1</accession>
<dbReference type="EMBL" id="KN839885">
    <property type="protein sequence ID" value="KIJ59579.1"/>
    <property type="molecule type" value="Genomic_DNA"/>
</dbReference>
<sequence>MTQTVGVLTGANWQDWAPLMEAYLMAQGQWYTIVEMHPELSTMPDNSSDVNAWDLDNAAATSHIRLRLAPAVRVRASGATSASDLFSALKAEYGKPGIATTYTEFKSLLDINIPSNAHPGPAMDKVQAHFAHLKDAKFKISEKVQAMILMAKLPPTMEVIAQMMNQSSRDDKELKKISISQIYRSALSTVKRKQPDPKFQNQQQHPQNEGSSQKKESEGKGKTRHARKTASLQLGPPAWPVTKQAIDLAQRIGVEPSFEGVHTLETVVADTAGPSKHPRLERIVSHGPSPVPSEDVVSLGDDLDEEIANTAGIFPDTMDIINSYFDDDCYARGPSSGGSVLQQVLETASC</sequence>
<evidence type="ECO:0008006" key="4">
    <source>
        <dbReference type="Google" id="ProtNLM"/>
    </source>
</evidence>
<dbReference type="Proteomes" id="UP000053820">
    <property type="component" value="Unassembled WGS sequence"/>
</dbReference>
<feature type="region of interest" description="Disordered" evidence="1">
    <location>
        <begin position="189"/>
        <end position="237"/>
    </location>
</feature>
<feature type="compositionally biased region" description="Basic and acidic residues" evidence="1">
    <location>
        <begin position="212"/>
        <end position="221"/>
    </location>
</feature>
<evidence type="ECO:0000313" key="3">
    <source>
        <dbReference type="Proteomes" id="UP000053820"/>
    </source>
</evidence>
<gene>
    <name evidence="2" type="ORF">HYDPIDRAFT_33105</name>
</gene>
<dbReference type="HOGENOM" id="CLU_036321_0_0_1"/>
<name>A0A0C9V2U1_9AGAM</name>
<proteinExistence type="predicted"/>